<gene>
    <name evidence="2" type="ORF">S01H1_57972</name>
</gene>
<protein>
    <recommendedName>
        <fullName evidence="1">Methyltransferase domain-containing protein</fullName>
    </recommendedName>
</protein>
<proteinExistence type="predicted"/>
<feature type="domain" description="Methyltransferase" evidence="1">
    <location>
        <begin position="11"/>
        <end position="100"/>
    </location>
</feature>
<dbReference type="Pfam" id="PF13649">
    <property type="entry name" value="Methyltransf_25"/>
    <property type="match status" value="1"/>
</dbReference>
<reference evidence="2" key="1">
    <citation type="journal article" date="2014" name="Front. Microbiol.">
        <title>High frequency of phylogenetically diverse reductive dehalogenase-homologous genes in deep subseafloor sedimentary metagenomes.</title>
        <authorList>
            <person name="Kawai M."/>
            <person name="Futagami T."/>
            <person name="Toyoda A."/>
            <person name="Takaki Y."/>
            <person name="Nishi S."/>
            <person name="Hori S."/>
            <person name="Arai W."/>
            <person name="Tsubouchi T."/>
            <person name="Morono Y."/>
            <person name="Uchiyama I."/>
            <person name="Ito T."/>
            <person name="Fujiyama A."/>
            <person name="Inagaki F."/>
            <person name="Takami H."/>
        </authorList>
    </citation>
    <scope>NUCLEOTIDE SEQUENCE</scope>
    <source>
        <strain evidence="2">Expedition CK06-06</strain>
    </source>
</reference>
<dbReference type="AlphaFoldDB" id="X0VD05"/>
<feature type="non-terminal residue" evidence="2">
    <location>
        <position position="256"/>
    </location>
</feature>
<evidence type="ECO:0000259" key="1">
    <source>
        <dbReference type="Pfam" id="PF13649"/>
    </source>
</evidence>
<dbReference type="EMBL" id="BARS01037840">
    <property type="protein sequence ID" value="GAG15994.1"/>
    <property type="molecule type" value="Genomic_DNA"/>
</dbReference>
<dbReference type="Gene3D" id="3.40.50.150">
    <property type="entry name" value="Vaccinia Virus protein VP39"/>
    <property type="match status" value="1"/>
</dbReference>
<dbReference type="Gene3D" id="2.130.10.10">
    <property type="entry name" value="YVTN repeat-like/Quinoprotein amine dehydrogenase"/>
    <property type="match status" value="1"/>
</dbReference>
<sequence>IEATDVQGGLVVHLGCGDGKLTAALRANDSYLVHGLDSEAADVDMARDYLRSRDLYGEVSVEHWSGGRLPYVDNLVNLIVVEDLGETAMDEVMRVLAPNGVAYVNRAGKWTKTTKPWPDQIDEWTHYLHDATNNAVAHDTVVGPPRHLQWVGSPRWARHHDRMASLSALVSAGGRLFYIFDEGPHDSIQLPGKWRLIARDAFSGTILWKRPIDRWHPNLWPFKSGPAQPQRRLVAVGDTVFATLSLDAPLVALDAA</sequence>
<dbReference type="InterPro" id="IPR015943">
    <property type="entry name" value="WD40/YVTN_repeat-like_dom_sf"/>
</dbReference>
<dbReference type="SUPFAM" id="SSF53335">
    <property type="entry name" value="S-adenosyl-L-methionine-dependent methyltransferases"/>
    <property type="match status" value="1"/>
</dbReference>
<feature type="non-terminal residue" evidence="2">
    <location>
        <position position="1"/>
    </location>
</feature>
<comment type="caution">
    <text evidence="2">The sequence shown here is derived from an EMBL/GenBank/DDBJ whole genome shotgun (WGS) entry which is preliminary data.</text>
</comment>
<accession>X0VD05</accession>
<evidence type="ECO:0000313" key="2">
    <source>
        <dbReference type="EMBL" id="GAG15994.1"/>
    </source>
</evidence>
<dbReference type="InterPro" id="IPR041698">
    <property type="entry name" value="Methyltransf_25"/>
</dbReference>
<organism evidence="2">
    <name type="scientific">marine sediment metagenome</name>
    <dbReference type="NCBI Taxonomy" id="412755"/>
    <lineage>
        <taxon>unclassified sequences</taxon>
        <taxon>metagenomes</taxon>
        <taxon>ecological metagenomes</taxon>
    </lineage>
</organism>
<name>X0VD05_9ZZZZ</name>
<dbReference type="InterPro" id="IPR029063">
    <property type="entry name" value="SAM-dependent_MTases_sf"/>
</dbReference>